<evidence type="ECO:0000313" key="2">
    <source>
        <dbReference type="EMBL" id="KAG5457927.1"/>
    </source>
</evidence>
<comment type="caution">
    <text evidence="2">The sequence shown here is derived from an EMBL/GenBank/DDBJ whole genome shotgun (WGS) entry which is preliminary data.</text>
</comment>
<feature type="compositionally biased region" description="Low complexity" evidence="1">
    <location>
        <begin position="20"/>
        <end position="30"/>
    </location>
</feature>
<keyword evidence="3" id="KW-1185">Reference proteome</keyword>
<protein>
    <submittedName>
        <fullName evidence="2">Uncharacterized protein</fullName>
    </submittedName>
</protein>
<name>A0A8H8DHA5_9FUNG</name>
<evidence type="ECO:0000313" key="3">
    <source>
        <dbReference type="Proteomes" id="UP000673691"/>
    </source>
</evidence>
<sequence length="408" mass="44879">SENCNHGGKVVQNAVEKSSKNPWSSSEKSWAPCSERERAREREEDRSAINQLAQLVQQLVLQVGTVGAVQQAVPPPPSAMSQPQIQAEIAQKKENFLDDEDAISVAPSQISRTVSRSGVETQRKQVSYSMIKPLLTQVLVYDRHGGATTLETFISKFDAYHHHRDGLVPEDLQLQQAVAKLKKLASAFWLSHEKKHPIGDPDRWSSWEQLRQMFQPCSTAISTRLMRFYMQLPDTNDQDKTWITTFKQGLPDAIKEKYLYLAYKPLTLQATHDAAVNRPRRDHQVLSATNAAPAIRAPVRPTQNAQPDAEAHAAIALLTTSHAHVQATTSADENTKDPVNVDSCASEHMCAVARPSNRPLTDATEGGRRAKGGGRRTAGEGQRAKGRRRAEAAAGSKAGQLPNPGADQ</sequence>
<organism evidence="2 3">
    <name type="scientific">Olpidium bornovanus</name>
    <dbReference type="NCBI Taxonomy" id="278681"/>
    <lineage>
        <taxon>Eukaryota</taxon>
        <taxon>Fungi</taxon>
        <taxon>Fungi incertae sedis</taxon>
        <taxon>Olpidiomycota</taxon>
        <taxon>Olpidiomycotina</taxon>
        <taxon>Olpidiomycetes</taxon>
        <taxon>Olpidiales</taxon>
        <taxon>Olpidiaceae</taxon>
        <taxon>Olpidium</taxon>
    </lineage>
</organism>
<accession>A0A8H8DHA5</accession>
<dbReference type="AlphaFoldDB" id="A0A8H8DHA5"/>
<feature type="compositionally biased region" description="Basic and acidic residues" evidence="1">
    <location>
        <begin position="34"/>
        <end position="45"/>
    </location>
</feature>
<feature type="region of interest" description="Disordered" evidence="1">
    <location>
        <begin position="1"/>
        <end position="45"/>
    </location>
</feature>
<evidence type="ECO:0000256" key="1">
    <source>
        <dbReference type="SAM" id="MobiDB-lite"/>
    </source>
</evidence>
<proteinExistence type="predicted"/>
<dbReference type="Proteomes" id="UP000673691">
    <property type="component" value="Unassembled WGS sequence"/>
</dbReference>
<reference evidence="2 3" key="1">
    <citation type="journal article" name="Sci. Rep.">
        <title>Genome-scale phylogenetic analyses confirm Olpidium as the closest living zoosporic fungus to the non-flagellated, terrestrial fungi.</title>
        <authorList>
            <person name="Chang Y."/>
            <person name="Rochon D."/>
            <person name="Sekimoto S."/>
            <person name="Wang Y."/>
            <person name="Chovatia M."/>
            <person name="Sandor L."/>
            <person name="Salamov A."/>
            <person name="Grigoriev I.V."/>
            <person name="Stajich J.E."/>
            <person name="Spatafora J.W."/>
        </authorList>
    </citation>
    <scope>NUCLEOTIDE SEQUENCE [LARGE SCALE GENOMIC DNA]</scope>
    <source>
        <strain evidence="2">S191</strain>
    </source>
</reference>
<dbReference type="EMBL" id="JAEFCI010009245">
    <property type="protein sequence ID" value="KAG5457927.1"/>
    <property type="molecule type" value="Genomic_DNA"/>
</dbReference>
<feature type="non-terminal residue" evidence="2">
    <location>
        <position position="1"/>
    </location>
</feature>
<feature type="region of interest" description="Disordered" evidence="1">
    <location>
        <begin position="352"/>
        <end position="408"/>
    </location>
</feature>
<gene>
    <name evidence="2" type="ORF">BJ554DRAFT_1950</name>
</gene>